<sequence length="107" mass="12327">MENFAPSSKLPTKLGTRVTPHVVGSFKFPDRSMEALQQFRQLGLESLTLEEKKAKIVAFCTKYHSVQIPLDIGRHGYLRLFSARHSHYLDEWVLEEYNETLVLYVGS</sequence>
<gene>
    <name evidence="1" type="ORF">AGERDE_LOCUS1717</name>
</gene>
<evidence type="ECO:0000313" key="2">
    <source>
        <dbReference type="Proteomes" id="UP000789831"/>
    </source>
</evidence>
<dbReference type="EMBL" id="CAJVPL010000124">
    <property type="protein sequence ID" value="CAG8450756.1"/>
    <property type="molecule type" value="Genomic_DNA"/>
</dbReference>
<accession>A0A9N8VCH8</accession>
<reference evidence="1" key="1">
    <citation type="submission" date="2021-06" db="EMBL/GenBank/DDBJ databases">
        <authorList>
            <person name="Kallberg Y."/>
            <person name="Tangrot J."/>
            <person name="Rosling A."/>
        </authorList>
    </citation>
    <scope>NUCLEOTIDE SEQUENCE</scope>
    <source>
        <strain evidence="1">MT106</strain>
    </source>
</reference>
<evidence type="ECO:0000313" key="1">
    <source>
        <dbReference type="EMBL" id="CAG8450756.1"/>
    </source>
</evidence>
<proteinExistence type="predicted"/>
<name>A0A9N8VCH8_9GLOM</name>
<keyword evidence="2" id="KW-1185">Reference proteome</keyword>
<protein>
    <submittedName>
        <fullName evidence="1">9875_t:CDS:1</fullName>
    </submittedName>
</protein>
<dbReference type="Proteomes" id="UP000789831">
    <property type="component" value="Unassembled WGS sequence"/>
</dbReference>
<comment type="caution">
    <text evidence="1">The sequence shown here is derived from an EMBL/GenBank/DDBJ whole genome shotgun (WGS) entry which is preliminary data.</text>
</comment>
<dbReference type="OrthoDB" id="2334444at2759"/>
<organism evidence="1 2">
    <name type="scientific">Ambispora gerdemannii</name>
    <dbReference type="NCBI Taxonomy" id="144530"/>
    <lineage>
        <taxon>Eukaryota</taxon>
        <taxon>Fungi</taxon>
        <taxon>Fungi incertae sedis</taxon>
        <taxon>Mucoromycota</taxon>
        <taxon>Glomeromycotina</taxon>
        <taxon>Glomeromycetes</taxon>
        <taxon>Archaeosporales</taxon>
        <taxon>Ambisporaceae</taxon>
        <taxon>Ambispora</taxon>
    </lineage>
</organism>
<dbReference type="AlphaFoldDB" id="A0A9N8VCH8"/>